<accession>A0A699UWK5</accession>
<dbReference type="GO" id="GO:0016301">
    <property type="term" value="F:kinase activity"/>
    <property type="evidence" value="ECO:0007669"/>
    <property type="project" value="UniProtKB-KW"/>
</dbReference>
<keyword evidence="1" id="KW-0547">Nucleotide-binding</keyword>
<proteinExistence type="predicted"/>
<dbReference type="AlphaFoldDB" id="A0A699UWK5"/>
<evidence type="ECO:0000313" key="1">
    <source>
        <dbReference type="EMBL" id="GFD26890.1"/>
    </source>
</evidence>
<keyword evidence="1" id="KW-0418">Kinase</keyword>
<dbReference type="GO" id="GO:0005524">
    <property type="term" value="F:ATP binding"/>
    <property type="evidence" value="ECO:0007669"/>
    <property type="project" value="UniProtKB-KW"/>
</dbReference>
<feature type="non-terminal residue" evidence="1">
    <location>
        <position position="74"/>
    </location>
</feature>
<keyword evidence="1" id="KW-0808">Transferase</keyword>
<dbReference type="EMBL" id="BKCJ011372520">
    <property type="protein sequence ID" value="GFD26890.1"/>
    <property type="molecule type" value="Genomic_DNA"/>
</dbReference>
<dbReference type="PANTHER" id="PTHR33566:SF1">
    <property type="entry name" value="EN_SPM-LIKE TRANSPOSON-RELATED"/>
    <property type="match status" value="1"/>
</dbReference>
<protein>
    <submittedName>
        <fullName evidence="1">Histidine kinase-like ATPase, ATP-binding domain-containing protein</fullName>
    </submittedName>
</protein>
<organism evidence="1">
    <name type="scientific">Tanacetum cinerariifolium</name>
    <name type="common">Dalmatian daisy</name>
    <name type="synonym">Chrysanthemum cinerariifolium</name>
    <dbReference type="NCBI Taxonomy" id="118510"/>
    <lineage>
        <taxon>Eukaryota</taxon>
        <taxon>Viridiplantae</taxon>
        <taxon>Streptophyta</taxon>
        <taxon>Embryophyta</taxon>
        <taxon>Tracheophyta</taxon>
        <taxon>Spermatophyta</taxon>
        <taxon>Magnoliopsida</taxon>
        <taxon>eudicotyledons</taxon>
        <taxon>Gunneridae</taxon>
        <taxon>Pentapetalae</taxon>
        <taxon>asterids</taxon>
        <taxon>campanulids</taxon>
        <taxon>Asterales</taxon>
        <taxon>Asteraceae</taxon>
        <taxon>Asteroideae</taxon>
        <taxon>Anthemideae</taxon>
        <taxon>Anthemidinae</taxon>
        <taxon>Tanacetum</taxon>
    </lineage>
</organism>
<dbReference type="PANTHER" id="PTHR33566">
    <property type="entry name" value="EN/SPM-LIKE TRANSPOSON-RELATED"/>
    <property type="match status" value="1"/>
</dbReference>
<comment type="caution">
    <text evidence="1">The sequence shown here is derived from an EMBL/GenBank/DDBJ whole genome shotgun (WGS) entry which is preliminary data.</text>
</comment>
<name>A0A699UWK5_TANCI</name>
<sequence length="74" mass="8573">LFAEYLGDQMLAVVCKSYRDVCLIDTYEKSGKFKREQLLDIFPTELRESVNGRYHVLCLENISPCNAKKDRLGK</sequence>
<reference evidence="1" key="1">
    <citation type="journal article" date="2019" name="Sci. Rep.">
        <title>Draft genome of Tanacetum cinerariifolium, the natural source of mosquito coil.</title>
        <authorList>
            <person name="Yamashiro T."/>
            <person name="Shiraishi A."/>
            <person name="Satake H."/>
            <person name="Nakayama K."/>
        </authorList>
    </citation>
    <scope>NUCLEOTIDE SEQUENCE</scope>
</reference>
<gene>
    <name evidence="1" type="ORF">Tci_898859</name>
</gene>
<feature type="non-terminal residue" evidence="1">
    <location>
        <position position="1"/>
    </location>
</feature>
<keyword evidence="1" id="KW-0067">ATP-binding</keyword>